<evidence type="ECO:0000313" key="2">
    <source>
        <dbReference type="EMBL" id="KAF9587847.1"/>
    </source>
</evidence>
<protein>
    <recommendedName>
        <fullName evidence="1">Myb/SANT-like domain-containing protein</fullName>
    </recommendedName>
</protein>
<dbReference type="Pfam" id="PF12776">
    <property type="entry name" value="Myb_DNA-bind_3"/>
    <property type="match status" value="1"/>
</dbReference>
<keyword evidence="3" id="KW-1185">Reference proteome</keyword>
<dbReference type="InterPro" id="IPR024752">
    <property type="entry name" value="Myb/SANT-like_dom"/>
</dbReference>
<feature type="domain" description="Myb/SANT-like" evidence="1">
    <location>
        <begin position="179"/>
        <end position="272"/>
    </location>
</feature>
<comment type="caution">
    <text evidence="2">The sequence shown here is derived from an EMBL/GenBank/DDBJ whole genome shotgun (WGS) entry which is preliminary data.</text>
</comment>
<gene>
    <name evidence="2" type="ORF">IFM89_006101</name>
</gene>
<accession>A0A835GXS5</accession>
<dbReference type="AlphaFoldDB" id="A0A835GXS5"/>
<proteinExistence type="predicted"/>
<reference evidence="2 3" key="1">
    <citation type="submission" date="2020-10" db="EMBL/GenBank/DDBJ databases">
        <title>The Coptis chinensis genome and diversification of protoberbering-type alkaloids.</title>
        <authorList>
            <person name="Wang B."/>
            <person name="Shu S."/>
            <person name="Song C."/>
            <person name="Liu Y."/>
        </authorList>
    </citation>
    <scope>NUCLEOTIDE SEQUENCE [LARGE SCALE GENOMIC DNA]</scope>
    <source>
        <strain evidence="2">HL-2020</strain>
        <tissue evidence="2">Leaf</tissue>
    </source>
</reference>
<sequence length="303" mass="34344">MASPQSPDLSSIFEGRFPRKRRSCSHDCHVIQNPIGNVNTLGLPDIQNLGDSIGNAKNQVLADEPSGDPIEIVNTQGLPVIRKKLGDSIWYVSAQGLPDLQNLGDSIGNAKNQALADEPSGDPIRIVNTQGLPGRITFMLRYQSSLDESLCPSKAQTHLGDMKTHLERFPVQSKFNGSWLFDMDVVAFKTLYEEYMKGNKLVKGDLNMYLVNRILEKVERETGEYLTLDSVQRRLSWHANSVRDVRALANKAKFVWNAEECKLDADEEAWKEEFRENPSSIFLYNEVFPFYDYIVHLFPSFKE</sequence>
<organism evidence="2 3">
    <name type="scientific">Coptis chinensis</name>
    <dbReference type="NCBI Taxonomy" id="261450"/>
    <lineage>
        <taxon>Eukaryota</taxon>
        <taxon>Viridiplantae</taxon>
        <taxon>Streptophyta</taxon>
        <taxon>Embryophyta</taxon>
        <taxon>Tracheophyta</taxon>
        <taxon>Spermatophyta</taxon>
        <taxon>Magnoliopsida</taxon>
        <taxon>Ranunculales</taxon>
        <taxon>Ranunculaceae</taxon>
        <taxon>Coptidoideae</taxon>
        <taxon>Coptis</taxon>
    </lineage>
</organism>
<dbReference type="Proteomes" id="UP000631114">
    <property type="component" value="Unassembled WGS sequence"/>
</dbReference>
<dbReference type="EMBL" id="JADFTS010000009">
    <property type="protein sequence ID" value="KAF9587847.1"/>
    <property type="molecule type" value="Genomic_DNA"/>
</dbReference>
<name>A0A835GXS5_9MAGN</name>
<evidence type="ECO:0000313" key="3">
    <source>
        <dbReference type="Proteomes" id="UP000631114"/>
    </source>
</evidence>
<evidence type="ECO:0000259" key="1">
    <source>
        <dbReference type="Pfam" id="PF12776"/>
    </source>
</evidence>